<evidence type="ECO:0000313" key="1">
    <source>
        <dbReference type="EMBL" id="GEN34305.1"/>
    </source>
</evidence>
<reference evidence="1 2" key="1">
    <citation type="submission" date="2019-07" db="EMBL/GenBank/DDBJ databases">
        <title>Whole genome shotgun sequence of Aneurinibacillus danicus NBRC 102444.</title>
        <authorList>
            <person name="Hosoyama A."/>
            <person name="Uohara A."/>
            <person name="Ohji S."/>
            <person name="Ichikawa N."/>
        </authorList>
    </citation>
    <scope>NUCLEOTIDE SEQUENCE [LARGE SCALE GENOMIC DNA]</scope>
    <source>
        <strain evidence="1 2">NBRC 102444</strain>
    </source>
</reference>
<keyword evidence="2" id="KW-1185">Reference proteome</keyword>
<comment type="caution">
    <text evidence="1">The sequence shown here is derived from an EMBL/GenBank/DDBJ whole genome shotgun (WGS) entry which is preliminary data.</text>
</comment>
<name>A0A511V5T0_9BACL</name>
<protein>
    <recommendedName>
        <fullName evidence="3">DUF2007 domain-containing protein</fullName>
    </recommendedName>
</protein>
<dbReference type="AlphaFoldDB" id="A0A511V5T0"/>
<evidence type="ECO:0008006" key="3">
    <source>
        <dbReference type="Google" id="ProtNLM"/>
    </source>
</evidence>
<dbReference type="EMBL" id="BJXX01000070">
    <property type="protein sequence ID" value="GEN34305.1"/>
    <property type="molecule type" value="Genomic_DNA"/>
</dbReference>
<accession>A0A511V5T0</accession>
<dbReference type="OrthoDB" id="2679786at2"/>
<evidence type="ECO:0000313" key="2">
    <source>
        <dbReference type="Proteomes" id="UP000321157"/>
    </source>
</evidence>
<gene>
    <name evidence="1" type="ORF">ADA01nite_17650</name>
</gene>
<organism evidence="1 2">
    <name type="scientific">Aneurinibacillus danicus</name>
    <dbReference type="NCBI Taxonomy" id="267746"/>
    <lineage>
        <taxon>Bacteria</taxon>
        <taxon>Bacillati</taxon>
        <taxon>Bacillota</taxon>
        <taxon>Bacilli</taxon>
        <taxon>Bacillales</taxon>
        <taxon>Paenibacillaceae</taxon>
        <taxon>Aneurinibacillus group</taxon>
        <taxon>Aneurinibacillus</taxon>
    </lineage>
</organism>
<dbReference type="RefSeq" id="WP_146809585.1">
    <property type="nucleotide sequence ID" value="NZ_BJXX01000070.1"/>
</dbReference>
<dbReference type="Proteomes" id="UP000321157">
    <property type="component" value="Unassembled WGS sequence"/>
</dbReference>
<proteinExistence type="predicted"/>
<sequence length="72" mass="8645">MFKKLRDMLNSSPKRDDGWVVVFLDRNDFRLQAMQRRLEEKGIRSFVKKQSAIYVHESELEEAKQTVSEWVN</sequence>